<protein>
    <submittedName>
        <fullName evidence="2">AAA family ATPase</fullName>
    </submittedName>
</protein>
<dbReference type="GO" id="GO:0016887">
    <property type="term" value="F:ATP hydrolysis activity"/>
    <property type="evidence" value="ECO:0007669"/>
    <property type="project" value="InterPro"/>
</dbReference>
<geneLocation type="plasmid" evidence="2 3">
    <name>plas-002</name>
</geneLocation>
<dbReference type="GO" id="GO:0004176">
    <property type="term" value="F:ATP-dependent peptidase activity"/>
    <property type="evidence" value="ECO:0007669"/>
    <property type="project" value="InterPro"/>
</dbReference>
<dbReference type="GO" id="GO:0005524">
    <property type="term" value="F:ATP binding"/>
    <property type="evidence" value="ECO:0007669"/>
    <property type="project" value="InterPro"/>
</dbReference>
<dbReference type="Proteomes" id="UP000596083">
    <property type="component" value="Plasmid plas-002"/>
</dbReference>
<dbReference type="InterPro" id="IPR003959">
    <property type="entry name" value="ATPase_AAA_core"/>
</dbReference>
<evidence type="ECO:0000313" key="3">
    <source>
        <dbReference type="Proteomes" id="UP000596083"/>
    </source>
</evidence>
<dbReference type="SUPFAM" id="SSF52540">
    <property type="entry name" value="P-loop containing nucleoside triphosphate hydrolases"/>
    <property type="match status" value="1"/>
</dbReference>
<accession>A0A7T7HPS0</accession>
<dbReference type="AlphaFoldDB" id="A0A7T7HPS0"/>
<dbReference type="InterPro" id="IPR027065">
    <property type="entry name" value="Lon_Prtase"/>
</dbReference>
<dbReference type="PANTHER" id="PTHR43718:SF2">
    <property type="entry name" value="LON PROTEASE HOMOLOG, MITOCHONDRIAL"/>
    <property type="match status" value="1"/>
</dbReference>
<dbReference type="PANTHER" id="PTHR43718">
    <property type="entry name" value="LON PROTEASE"/>
    <property type="match status" value="1"/>
</dbReference>
<dbReference type="KEGG" id="mlut:JET14_22025"/>
<dbReference type="GO" id="GO:0006515">
    <property type="term" value="P:protein quality control for misfolded or incompletely synthesized proteins"/>
    <property type="evidence" value="ECO:0007669"/>
    <property type="project" value="TreeGrafter"/>
</dbReference>
<name>A0A7T7HPS0_9HYPH</name>
<dbReference type="EMBL" id="CP066788">
    <property type="protein sequence ID" value="QQM33131.1"/>
    <property type="molecule type" value="Genomic_DNA"/>
</dbReference>
<dbReference type="Pfam" id="PF00004">
    <property type="entry name" value="AAA"/>
    <property type="match status" value="1"/>
</dbReference>
<dbReference type="RefSeq" id="WP_200338484.1">
    <property type="nucleotide sequence ID" value="NZ_CP066788.1"/>
</dbReference>
<sequence>MMRIPFVEARLFPVGDSEADLEYRFENHLRKLREDKQSVEELSDEDDWHRSRDIVTSRDRARIRRWAVRIIKGREKVSGIMHLRPEDRKAIEMLNTGVQVIEIESEVRADEIAAALHAEMPWMAPATELFWQAMRLSVRSGMAGFRLPPLLLNGPPGIGKSVWARKVSEVLQVPLRTIDAAGEQASFAVAGSQRGWGSAHPGKPIQTVIQHKVANPIIVIDEIEKAGVAVSTNGARCSLPDALLSLLEPATAARWECPFYQLRFDMSWIGWILTSNSLAGIPEPLQTRLNIVNLSPVLPSDMISFAQREGRKRGLSELSVEVIAEVIERHQTRRQPLNLRSVNRMLARAEVLEKQPMLQ</sequence>
<proteinExistence type="predicted"/>
<dbReference type="GO" id="GO:0004252">
    <property type="term" value="F:serine-type endopeptidase activity"/>
    <property type="evidence" value="ECO:0007669"/>
    <property type="project" value="InterPro"/>
</dbReference>
<dbReference type="InterPro" id="IPR027417">
    <property type="entry name" value="P-loop_NTPase"/>
</dbReference>
<gene>
    <name evidence="2" type="ORF">JET14_22025</name>
</gene>
<reference evidence="2 3" key="1">
    <citation type="submission" date="2020-12" db="EMBL/GenBank/DDBJ databases">
        <authorList>
            <person name="Zheng R.K."/>
            <person name="Sun C.M."/>
        </authorList>
    </citation>
    <scope>NUCLEOTIDE SEQUENCE [LARGE SCALE GENOMIC DNA]</scope>
    <source>
        <strain evidence="2 3">ZRK001</strain>
        <plasmid evidence="2 3">plas-002</plasmid>
    </source>
</reference>
<feature type="domain" description="ATPase AAA-type core" evidence="1">
    <location>
        <begin position="150"/>
        <end position="292"/>
    </location>
</feature>
<organism evidence="2 3">
    <name type="scientific">Martelella lutilitoris</name>
    <dbReference type="NCBI Taxonomy" id="2583532"/>
    <lineage>
        <taxon>Bacteria</taxon>
        <taxon>Pseudomonadati</taxon>
        <taxon>Pseudomonadota</taxon>
        <taxon>Alphaproteobacteria</taxon>
        <taxon>Hyphomicrobiales</taxon>
        <taxon>Aurantimonadaceae</taxon>
        <taxon>Martelella</taxon>
    </lineage>
</organism>
<dbReference type="Gene3D" id="3.40.50.300">
    <property type="entry name" value="P-loop containing nucleotide triphosphate hydrolases"/>
    <property type="match status" value="1"/>
</dbReference>
<keyword evidence="2" id="KW-0614">Plasmid</keyword>
<evidence type="ECO:0000259" key="1">
    <source>
        <dbReference type="Pfam" id="PF00004"/>
    </source>
</evidence>
<evidence type="ECO:0000313" key="2">
    <source>
        <dbReference type="EMBL" id="QQM33131.1"/>
    </source>
</evidence>